<evidence type="ECO:0000313" key="3">
    <source>
        <dbReference type="Proteomes" id="UP001266357"/>
    </source>
</evidence>
<dbReference type="Proteomes" id="UP001266357">
    <property type="component" value="Unassembled WGS sequence"/>
</dbReference>
<sequence>MLENLEDTINKRCLIALSYFSVDDKPLKQTLLAGTVKSVDKEMGITLSLDIEDENKTTTPSQPEFILPANLSCWFNSPKGTFNTSNPKIKIENPDFLVTWDIYQTKKPKDAKEEGEQQWWEWHPRTAPPQVN</sequence>
<gene>
    <name evidence="2" type="ORF">RM573_01095</name>
</gene>
<organism evidence="2 3">
    <name type="scientific">Thalassotalea castellviae</name>
    <dbReference type="NCBI Taxonomy" id="3075612"/>
    <lineage>
        <taxon>Bacteria</taxon>
        <taxon>Pseudomonadati</taxon>
        <taxon>Pseudomonadota</taxon>
        <taxon>Gammaproteobacteria</taxon>
        <taxon>Alteromonadales</taxon>
        <taxon>Colwelliaceae</taxon>
        <taxon>Thalassotalea</taxon>
    </lineage>
</organism>
<evidence type="ECO:0000313" key="2">
    <source>
        <dbReference type="EMBL" id="MDT0602186.1"/>
    </source>
</evidence>
<keyword evidence="3" id="KW-1185">Reference proteome</keyword>
<proteinExistence type="predicted"/>
<evidence type="ECO:0008006" key="4">
    <source>
        <dbReference type="Google" id="ProtNLM"/>
    </source>
</evidence>
<protein>
    <recommendedName>
        <fullName evidence="4">DUF1842 domain-containing protein</fullName>
    </recommendedName>
</protein>
<evidence type="ECO:0000256" key="1">
    <source>
        <dbReference type="SAM" id="MobiDB-lite"/>
    </source>
</evidence>
<dbReference type="RefSeq" id="WP_311575953.1">
    <property type="nucleotide sequence ID" value="NZ_JAVRIF010000001.1"/>
</dbReference>
<accession>A0ABU2ZW68</accession>
<dbReference type="EMBL" id="JAVRIF010000001">
    <property type="protein sequence ID" value="MDT0602186.1"/>
    <property type="molecule type" value="Genomic_DNA"/>
</dbReference>
<comment type="caution">
    <text evidence="2">The sequence shown here is derived from an EMBL/GenBank/DDBJ whole genome shotgun (WGS) entry which is preliminary data.</text>
</comment>
<reference evidence="2 3" key="1">
    <citation type="submission" date="2023-09" db="EMBL/GenBank/DDBJ databases">
        <authorList>
            <person name="Rey-Velasco X."/>
        </authorList>
    </citation>
    <scope>NUCLEOTIDE SEQUENCE [LARGE SCALE GENOMIC DNA]</scope>
    <source>
        <strain evidence="2 3">W431</strain>
    </source>
</reference>
<name>A0ABU2ZW68_9GAMM</name>
<feature type="region of interest" description="Disordered" evidence="1">
    <location>
        <begin position="107"/>
        <end position="132"/>
    </location>
</feature>